<dbReference type="EMBL" id="JARQWQ010000074">
    <property type="protein sequence ID" value="KAK2553857.1"/>
    <property type="molecule type" value="Genomic_DNA"/>
</dbReference>
<feature type="domain" description="SARAH" evidence="5">
    <location>
        <begin position="503"/>
        <end position="550"/>
    </location>
</feature>
<dbReference type="GO" id="GO:0006915">
    <property type="term" value="P:apoptotic process"/>
    <property type="evidence" value="ECO:0007669"/>
    <property type="project" value="InterPro"/>
</dbReference>
<reference evidence="6" key="2">
    <citation type="journal article" date="2023" name="Science">
        <title>Genomic signatures of disease resistance in endangered staghorn corals.</title>
        <authorList>
            <person name="Vollmer S.V."/>
            <person name="Selwyn J.D."/>
            <person name="Despard B.A."/>
            <person name="Roesel C.L."/>
        </authorList>
    </citation>
    <scope>NUCLEOTIDE SEQUENCE</scope>
    <source>
        <strain evidence="6">K2</strain>
    </source>
</reference>
<gene>
    <name evidence="6" type="ORF">P5673_024851</name>
</gene>
<dbReference type="InterPro" id="IPR030030">
    <property type="entry name" value="Sav"/>
</dbReference>
<dbReference type="GO" id="GO:0008285">
    <property type="term" value="P:negative regulation of cell population proliferation"/>
    <property type="evidence" value="ECO:0007669"/>
    <property type="project" value="TreeGrafter"/>
</dbReference>
<dbReference type="InterPro" id="IPR001202">
    <property type="entry name" value="WW_dom"/>
</dbReference>
<evidence type="ECO:0000256" key="2">
    <source>
        <dbReference type="ARBA" id="ARBA00022737"/>
    </source>
</evidence>
<protein>
    <submittedName>
        <fullName evidence="6">Protein salvador-like protein 1</fullName>
    </submittedName>
</protein>
<feature type="coiled-coil region" evidence="3">
    <location>
        <begin position="526"/>
        <end position="569"/>
    </location>
</feature>
<dbReference type="PANTHER" id="PTHR47522">
    <property type="entry name" value="SALVADOR FAMILY WW DOMAIN-CONTAINING PROTEIN 1"/>
    <property type="match status" value="1"/>
</dbReference>
<evidence type="ECO:0000259" key="4">
    <source>
        <dbReference type="PROSITE" id="PS50020"/>
    </source>
</evidence>
<reference evidence="6" key="1">
    <citation type="journal article" date="2023" name="G3 (Bethesda)">
        <title>Whole genome assembly and annotation of the endangered Caribbean coral Acropora cervicornis.</title>
        <authorList>
            <person name="Selwyn J.D."/>
            <person name="Vollmer S.V."/>
        </authorList>
    </citation>
    <scope>NUCLEOTIDE SEQUENCE</scope>
    <source>
        <strain evidence="6">K2</strain>
    </source>
</reference>
<dbReference type="GO" id="GO:0005829">
    <property type="term" value="C:cytosol"/>
    <property type="evidence" value="ECO:0007669"/>
    <property type="project" value="TreeGrafter"/>
</dbReference>
<dbReference type="Proteomes" id="UP001249851">
    <property type="component" value="Unassembled WGS sequence"/>
</dbReference>
<accession>A0AAD9Q326</accession>
<evidence type="ECO:0000256" key="3">
    <source>
        <dbReference type="SAM" id="Coils"/>
    </source>
</evidence>
<dbReference type="PROSITE" id="PS50020">
    <property type="entry name" value="WW_DOMAIN_2"/>
    <property type="match status" value="1"/>
</dbReference>
<sequence length="573" mass="65028">MRMPFVSKYFLKKKGKGLKQRLQGKYRKRENTTEILEERLKRCTSTPCINAVSDVECSELYSPDCSTENAGILMVPQDQTPNSHVHVDMSDTSDQISQSSESSRMNNVSELLHKFWLNNSESSCQACNLNQTSSEVQKMGYRHPPPYPEQMEQNISIPLQKYRHPPPYREPEDSIDSGRFYGQGGGNYSAFYSLEENYRHPPSYGHVGDRFSLDSRLAYGGAKPPNVPKKAMSESLIFNHNGYSYAQNVSSNVSGFYNSKGLYNANGSSPLSANAPDSLSYSLSYGDTYISDASSFGYGFHADWGTSTNNLLGETRSDMFNSKDPPKMPALGQNPSVYTAQTQSLTNRNASAFSMQQPSVLGESFFPAVKKNLAFNGSQLNRLDLSLPPGFEVAWTPDGRKYYIDHNSETTDWCHPLEKAGLPHGWEKIESPNFGMTQYEHPAKTQFLQQQHPQEMHPSESGCQDSQAIPAQNPLVPASPYISEEIPEWLQVYAKASPEYDCFLKWDLFRYAELDCWQAMLKRLYKKEAEQVVMRHEEYRQALQRELELKQKQQEEEEALADLDELDKELAKY</sequence>
<organism evidence="6 7">
    <name type="scientific">Acropora cervicornis</name>
    <name type="common">Staghorn coral</name>
    <dbReference type="NCBI Taxonomy" id="6130"/>
    <lineage>
        <taxon>Eukaryota</taxon>
        <taxon>Metazoa</taxon>
        <taxon>Cnidaria</taxon>
        <taxon>Anthozoa</taxon>
        <taxon>Hexacorallia</taxon>
        <taxon>Scleractinia</taxon>
        <taxon>Astrocoeniina</taxon>
        <taxon>Acroporidae</taxon>
        <taxon>Acropora</taxon>
    </lineage>
</organism>
<dbReference type="SUPFAM" id="SSF51045">
    <property type="entry name" value="WW domain"/>
    <property type="match status" value="1"/>
</dbReference>
<dbReference type="CDD" id="cd21433">
    <property type="entry name" value="SARAH_Sav"/>
    <property type="match status" value="1"/>
</dbReference>
<feature type="domain" description="WW" evidence="4">
    <location>
        <begin position="385"/>
        <end position="418"/>
    </location>
</feature>
<evidence type="ECO:0000313" key="7">
    <source>
        <dbReference type="Proteomes" id="UP001249851"/>
    </source>
</evidence>
<dbReference type="Pfam" id="PF00397">
    <property type="entry name" value="WW"/>
    <property type="match status" value="1"/>
</dbReference>
<dbReference type="GO" id="GO:0043065">
    <property type="term" value="P:positive regulation of apoptotic process"/>
    <property type="evidence" value="ECO:0007669"/>
    <property type="project" value="TreeGrafter"/>
</dbReference>
<dbReference type="SMART" id="SM00456">
    <property type="entry name" value="WW"/>
    <property type="match status" value="2"/>
</dbReference>
<dbReference type="PANTHER" id="PTHR47522:SF2">
    <property type="entry name" value="PROTEIN SALVADOR HOMOLOG 1"/>
    <property type="match status" value="1"/>
</dbReference>
<evidence type="ECO:0000259" key="5">
    <source>
        <dbReference type="PROSITE" id="PS50951"/>
    </source>
</evidence>
<keyword evidence="1" id="KW-0597">Phosphoprotein</keyword>
<dbReference type="CDD" id="cd00201">
    <property type="entry name" value="WW"/>
    <property type="match status" value="1"/>
</dbReference>
<dbReference type="FunFam" id="2.20.70.10:FF:000035">
    <property type="entry name" value="Salvador homolog 1 (Drosophila)"/>
    <property type="match status" value="1"/>
</dbReference>
<dbReference type="GO" id="GO:0060090">
    <property type="term" value="F:molecular adaptor activity"/>
    <property type="evidence" value="ECO:0007669"/>
    <property type="project" value="InterPro"/>
</dbReference>
<evidence type="ECO:0000313" key="6">
    <source>
        <dbReference type="EMBL" id="KAK2553857.1"/>
    </source>
</evidence>
<dbReference type="PROSITE" id="PS50951">
    <property type="entry name" value="SARAH"/>
    <property type="match status" value="1"/>
</dbReference>
<comment type="caution">
    <text evidence="6">The sequence shown here is derived from an EMBL/GenBank/DDBJ whole genome shotgun (WGS) entry which is preliminary data.</text>
</comment>
<keyword evidence="7" id="KW-1185">Reference proteome</keyword>
<dbReference type="InterPro" id="IPR011524">
    <property type="entry name" value="SARAH_dom"/>
</dbReference>
<dbReference type="Gene3D" id="2.20.70.10">
    <property type="match status" value="1"/>
</dbReference>
<dbReference type="GO" id="GO:0035329">
    <property type="term" value="P:hippo signaling"/>
    <property type="evidence" value="ECO:0007669"/>
    <property type="project" value="InterPro"/>
</dbReference>
<proteinExistence type="predicted"/>
<keyword evidence="3" id="KW-0175">Coiled coil</keyword>
<evidence type="ECO:0000256" key="1">
    <source>
        <dbReference type="ARBA" id="ARBA00022553"/>
    </source>
</evidence>
<dbReference type="InterPro" id="IPR036020">
    <property type="entry name" value="WW_dom_sf"/>
</dbReference>
<keyword evidence="2" id="KW-0677">Repeat</keyword>
<dbReference type="AlphaFoldDB" id="A0AAD9Q326"/>
<name>A0AAD9Q326_ACRCE</name>